<sequence>MEKYSPVRIMKNKNRTIHHRYPDKGLLPAQPTPPYALLPFSGMFPLQLGQAWFFLGVGRKAPGKVLGGTWVLCLPERSWPGLFCLHPEVSPACSSPPSRHLAHCNCTYFCIREKPMMLWAHNPVHLWKVLPVASTLTPLKFWYCLSLCFCILWGNFPL</sequence>
<keyword evidence="2" id="KW-1185">Reference proteome</keyword>
<dbReference type="Proteomes" id="UP000527355">
    <property type="component" value="Unassembled WGS sequence"/>
</dbReference>
<organism evidence="1 2">
    <name type="scientific">Myotis myotis</name>
    <name type="common">Greater mouse-eared bat</name>
    <name type="synonym">Vespertilio myotis</name>
    <dbReference type="NCBI Taxonomy" id="51298"/>
    <lineage>
        <taxon>Eukaryota</taxon>
        <taxon>Metazoa</taxon>
        <taxon>Chordata</taxon>
        <taxon>Craniata</taxon>
        <taxon>Vertebrata</taxon>
        <taxon>Euteleostomi</taxon>
        <taxon>Mammalia</taxon>
        <taxon>Eutheria</taxon>
        <taxon>Laurasiatheria</taxon>
        <taxon>Chiroptera</taxon>
        <taxon>Yangochiroptera</taxon>
        <taxon>Vespertilionidae</taxon>
        <taxon>Myotis</taxon>
    </lineage>
</organism>
<reference evidence="1 2" key="1">
    <citation type="journal article" date="2020" name="Nature">
        <title>Six reference-quality genomes reveal evolution of bat adaptations.</title>
        <authorList>
            <person name="Jebb D."/>
            <person name="Huang Z."/>
            <person name="Pippel M."/>
            <person name="Hughes G.M."/>
            <person name="Lavrichenko K."/>
            <person name="Devanna P."/>
            <person name="Winkler S."/>
            <person name="Jermiin L.S."/>
            <person name="Skirmuntt E.C."/>
            <person name="Katzourakis A."/>
            <person name="Burkitt-Gray L."/>
            <person name="Ray D.A."/>
            <person name="Sullivan K.A.M."/>
            <person name="Roscito J.G."/>
            <person name="Kirilenko B.M."/>
            <person name="Davalos L.M."/>
            <person name="Corthals A.P."/>
            <person name="Power M.L."/>
            <person name="Jones G."/>
            <person name="Ransome R.D."/>
            <person name="Dechmann D.K.N."/>
            <person name="Locatelli A.G."/>
            <person name="Puechmaille S.J."/>
            <person name="Fedrigo O."/>
            <person name="Jarvis E.D."/>
            <person name="Hiller M."/>
            <person name="Vernes S.C."/>
            <person name="Myers E.W."/>
            <person name="Teeling E.C."/>
        </authorList>
    </citation>
    <scope>NUCLEOTIDE SEQUENCE [LARGE SCALE GENOMIC DNA]</scope>
    <source>
        <strain evidence="1">MMyoMyo1</strain>
        <tissue evidence="1">Flight muscle</tissue>
    </source>
</reference>
<protein>
    <submittedName>
        <fullName evidence="1">Uncharacterized protein</fullName>
    </submittedName>
</protein>
<dbReference type="AlphaFoldDB" id="A0A7J7R216"/>
<proteinExistence type="predicted"/>
<gene>
    <name evidence="1" type="ORF">mMyoMyo1_011204</name>
</gene>
<accession>A0A7J7R216</accession>
<comment type="caution">
    <text evidence="1">The sequence shown here is derived from an EMBL/GenBank/DDBJ whole genome shotgun (WGS) entry which is preliminary data.</text>
</comment>
<dbReference type="EMBL" id="JABWUV010000040">
    <property type="protein sequence ID" value="KAF6270149.1"/>
    <property type="molecule type" value="Genomic_DNA"/>
</dbReference>
<name>A0A7J7R216_MYOMY</name>
<evidence type="ECO:0000313" key="1">
    <source>
        <dbReference type="EMBL" id="KAF6270149.1"/>
    </source>
</evidence>
<evidence type="ECO:0000313" key="2">
    <source>
        <dbReference type="Proteomes" id="UP000527355"/>
    </source>
</evidence>